<accession>A0AAD2JQ65</accession>
<protein>
    <recommendedName>
        <fullName evidence="2">PX domain-containing protein</fullName>
    </recommendedName>
</protein>
<dbReference type="PROSITE" id="PS50195">
    <property type="entry name" value="PX"/>
    <property type="match status" value="1"/>
</dbReference>
<reference evidence="3" key="1">
    <citation type="submission" date="2023-08" db="EMBL/GenBank/DDBJ databases">
        <authorList>
            <person name="Audoor S."/>
            <person name="Bilcke G."/>
        </authorList>
    </citation>
    <scope>NUCLEOTIDE SEQUENCE</scope>
</reference>
<organism evidence="3 4">
    <name type="scientific">Cylindrotheca closterium</name>
    <dbReference type="NCBI Taxonomy" id="2856"/>
    <lineage>
        <taxon>Eukaryota</taxon>
        <taxon>Sar</taxon>
        <taxon>Stramenopiles</taxon>
        <taxon>Ochrophyta</taxon>
        <taxon>Bacillariophyta</taxon>
        <taxon>Bacillariophyceae</taxon>
        <taxon>Bacillariophycidae</taxon>
        <taxon>Bacillariales</taxon>
        <taxon>Bacillariaceae</taxon>
        <taxon>Cylindrotheca</taxon>
    </lineage>
</organism>
<feature type="compositionally biased region" description="Polar residues" evidence="1">
    <location>
        <begin position="77"/>
        <end position="90"/>
    </location>
</feature>
<dbReference type="EMBL" id="CAKOGP040002429">
    <property type="protein sequence ID" value="CAJ1969825.1"/>
    <property type="molecule type" value="Genomic_DNA"/>
</dbReference>
<name>A0AAD2JQ65_9STRA</name>
<evidence type="ECO:0000256" key="1">
    <source>
        <dbReference type="SAM" id="MobiDB-lite"/>
    </source>
</evidence>
<evidence type="ECO:0000313" key="3">
    <source>
        <dbReference type="EMBL" id="CAJ1969825.1"/>
    </source>
</evidence>
<dbReference type="SUPFAM" id="SSF64268">
    <property type="entry name" value="PX domain"/>
    <property type="match status" value="1"/>
</dbReference>
<evidence type="ECO:0000259" key="2">
    <source>
        <dbReference type="PROSITE" id="PS50195"/>
    </source>
</evidence>
<feature type="compositionally biased region" description="Polar residues" evidence="1">
    <location>
        <begin position="179"/>
        <end position="188"/>
    </location>
</feature>
<feature type="compositionally biased region" description="Polar residues" evidence="1">
    <location>
        <begin position="51"/>
        <end position="67"/>
    </location>
</feature>
<dbReference type="InterPro" id="IPR036871">
    <property type="entry name" value="PX_dom_sf"/>
</dbReference>
<dbReference type="InterPro" id="IPR001683">
    <property type="entry name" value="PX_dom"/>
</dbReference>
<dbReference type="AlphaFoldDB" id="A0AAD2JQ65"/>
<sequence length="550" mass="60150">MFGAMQRVISGEDVASHAPADQAVSENATYGKENVFEGMSTSSVDIRPPTSVENDCSMHTPSSSLSDMSLGRKEQEAGNTASPRVSKSPTISHIIPAVASATTSMDGRGNHRAEILEQNQGQIPIQTQMQTQLNNQNTPMLIRKDSRVSSDSSSATSMKAASSQNSSRDWGWFEDVHESQNSQTQNGQQRRKSSNSGNKKKARLVPSTEITSLSSEGLVESILQKQQSHHPDAAAMAVTAPTYVLEESLSSQKLWKYTAGNRPPQPVEERAFYEQMWSQNFARSKVDYNVPVEVLTATTPISMSPFADGSFDTSNAMAAVAAAESGSKCKTPAAAIAEATLQNIQTSEIINSNCTDKVVHKTVKGSSSEGDITVLIKGDNVFGTTVSKSFARPSVNGGPLVGVDTVNISIASYRVVESKKHGKYAQFLVIYREGSIRDTIGIWKRYSDFQELSKKVTQAHEGCASVIANMSPLAITQEHEVEHLPNAITSWRLLKKRQRWYRCLDAGYLSLKVFLLERFLHDILFESSSPNLLREFISNGQQLMELIDAS</sequence>
<gene>
    <name evidence="3" type="ORF">CYCCA115_LOCUS23904</name>
</gene>
<keyword evidence="4" id="KW-1185">Reference proteome</keyword>
<proteinExistence type="predicted"/>
<dbReference type="Proteomes" id="UP001295423">
    <property type="component" value="Unassembled WGS sequence"/>
</dbReference>
<feature type="domain" description="PX" evidence="2">
    <location>
        <begin position="405"/>
        <end position="550"/>
    </location>
</feature>
<dbReference type="CDD" id="cd06093">
    <property type="entry name" value="PX_domain"/>
    <property type="match status" value="1"/>
</dbReference>
<feature type="region of interest" description="Disordered" evidence="1">
    <location>
        <begin position="39"/>
        <end position="90"/>
    </location>
</feature>
<feature type="region of interest" description="Disordered" evidence="1">
    <location>
        <begin position="144"/>
        <end position="209"/>
    </location>
</feature>
<dbReference type="GO" id="GO:0035091">
    <property type="term" value="F:phosphatidylinositol binding"/>
    <property type="evidence" value="ECO:0007669"/>
    <property type="project" value="InterPro"/>
</dbReference>
<evidence type="ECO:0000313" key="4">
    <source>
        <dbReference type="Proteomes" id="UP001295423"/>
    </source>
</evidence>
<dbReference type="Gene3D" id="3.30.1520.10">
    <property type="entry name" value="Phox-like domain"/>
    <property type="match status" value="1"/>
</dbReference>
<comment type="caution">
    <text evidence="3">The sequence shown here is derived from an EMBL/GenBank/DDBJ whole genome shotgun (WGS) entry which is preliminary data.</text>
</comment>
<feature type="compositionally biased region" description="Basic residues" evidence="1">
    <location>
        <begin position="189"/>
        <end position="203"/>
    </location>
</feature>
<feature type="compositionally biased region" description="Low complexity" evidence="1">
    <location>
        <begin position="149"/>
        <end position="163"/>
    </location>
</feature>